<evidence type="ECO:0000313" key="7">
    <source>
        <dbReference type="Proteomes" id="UP000279911"/>
    </source>
</evidence>
<keyword evidence="3" id="KW-0862">Zinc</keyword>
<dbReference type="Proteomes" id="UP000279911">
    <property type="component" value="Unassembled WGS sequence"/>
</dbReference>
<gene>
    <name evidence="6" type="ORF">EJA10_17360</name>
</gene>
<dbReference type="AlphaFoldDB" id="A0A3R9FG41"/>
<name>A0A3R9FG41_9BACI</name>
<evidence type="ECO:0000256" key="4">
    <source>
        <dbReference type="ARBA" id="ARBA00023049"/>
    </source>
</evidence>
<evidence type="ECO:0000256" key="1">
    <source>
        <dbReference type="ARBA" id="ARBA00022670"/>
    </source>
</evidence>
<feature type="domain" description="Peptidase M4 C-terminal" evidence="5">
    <location>
        <begin position="18"/>
        <end position="47"/>
    </location>
</feature>
<comment type="caution">
    <text evidence="6">The sequence shown here is derived from an EMBL/GenBank/DDBJ whole genome shotgun (WGS) entry which is preliminary data.</text>
</comment>
<dbReference type="Pfam" id="PF02868">
    <property type="entry name" value="Peptidase_M4_C"/>
    <property type="match status" value="1"/>
</dbReference>
<accession>A0A3R9FG41</accession>
<sequence>MKRLHSNGLYCSISKDHCPFSQAAKDLYGAASEEVNAVNKAFDAIGVN</sequence>
<organism evidence="6 7">
    <name type="scientific">Mesobacillus subterraneus</name>
    <dbReference type="NCBI Taxonomy" id="285983"/>
    <lineage>
        <taxon>Bacteria</taxon>
        <taxon>Bacillati</taxon>
        <taxon>Bacillota</taxon>
        <taxon>Bacilli</taxon>
        <taxon>Bacillales</taxon>
        <taxon>Bacillaceae</taxon>
        <taxon>Mesobacillus</taxon>
    </lineage>
</organism>
<dbReference type="GO" id="GO:0006508">
    <property type="term" value="P:proteolysis"/>
    <property type="evidence" value="ECO:0007669"/>
    <property type="project" value="UniProtKB-KW"/>
</dbReference>
<keyword evidence="4" id="KW-0482">Metalloprotease</keyword>
<evidence type="ECO:0000256" key="3">
    <source>
        <dbReference type="ARBA" id="ARBA00022833"/>
    </source>
</evidence>
<reference evidence="7" key="1">
    <citation type="submission" date="2018-12" db="EMBL/GenBank/DDBJ databases">
        <title>Bacillus chawlae sp. nov., Bacillus glennii sp. nov., and Bacillus saganii sp. nov. Isolated from the Vehicle Assembly Building at Kennedy Space Center where the Viking Spacecraft were Assembled.</title>
        <authorList>
            <person name="Seuylemezian A."/>
            <person name="Vaishampayan P."/>
        </authorList>
    </citation>
    <scope>NUCLEOTIDE SEQUENCE [LARGE SCALE GENOMIC DNA]</scope>
    <source>
        <strain evidence="7">DSM 13966</strain>
    </source>
</reference>
<evidence type="ECO:0000256" key="2">
    <source>
        <dbReference type="ARBA" id="ARBA00022801"/>
    </source>
</evidence>
<dbReference type="Gene3D" id="1.10.390.10">
    <property type="entry name" value="Neutral Protease Domain 2"/>
    <property type="match status" value="1"/>
</dbReference>
<dbReference type="EMBL" id="RSFW01000019">
    <property type="protein sequence ID" value="RSD25600.1"/>
    <property type="molecule type" value="Genomic_DNA"/>
</dbReference>
<protein>
    <recommendedName>
        <fullName evidence="5">Peptidase M4 C-terminal domain-containing protein</fullName>
    </recommendedName>
</protein>
<keyword evidence="2" id="KW-0378">Hydrolase</keyword>
<proteinExistence type="predicted"/>
<dbReference type="InterPro" id="IPR001570">
    <property type="entry name" value="Peptidase_M4_C_domain"/>
</dbReference>
<keyword evidence="1" id="KW-0645">Protease</keyword>
<evidence type="ECO:0000313" key="6">
    <source>
        <dbReference type="EMBL" id="RSD25600.1"/>
    </source>
</evidence>
<dbReference type="InterPro" id="IPR027268">
    <property type="entry name" value="Peptidase_M4/M1_CTD_sf"/>
</dbReference>
<evidence type="ECO:0000259" key="5">
    <source>
        <dbReference type="Pfam" id="PF02868"/>
    </source>
</evidence>
<dbReference type="GO" id="GO:0004222">
    <property type="term" value="F:metalloendopeptidase activity"/>
    <property type="evidence" value="ECO:0007669"/>
    <property type="project" value="InterPro"/>
</dbReference>